<feature type="compositionally biased region" description="Low complexity" evidence="1">
    <location>
        <begin position="239"/>
        <end position="250"/>
    </location>
</feature>
<comment type="caution">
    <text evidence="3">The sequence shown here is derived from an EMBL/GenBank/DDBJ whole genome shotgun (WGS) entry which is preliminary data.</text>
</comment>
<evidence type="ECO:0000256" key="1">
    <source>
        <dbReference type="SAM" id="MobiDB-lite"/>
    </source>
</evidence>
<evidence type="ECO:0000313" key="3">
    <source>
        <dbReference type="EMBL" id="MXQ09536.1"/>
    </source>
</evidence>
<protein>
    <submittedName>
        <fullName evidence="3">SseB family protein</fullName>
    </submittedName>
</protein>
<dbReference type="EMBL" id="WUPT01000003">
    <property type="protein sequence ID" value="MXQ09536.1"/>
    <property type="molecule type" value="Genomic_DNA"/>
</dbReference>
<keyword evidence="4" id="KW-1185">Reference proteome</keyword>
<feature type="region of interest" description="Disordered" evidence="1">
    <location>
        <begin position="239"/>
        <end position="260"/>
    </location>
</feature>
<reference evidence="3 4" key="2">
    <citation type="submission" date="2020-03" db="EMBL/GenBank/DDBJ databases">
        <title>Kangsaoukella pontilimi gen. nov., sp. nov., a new member of the family Rhodobacteraceae isolated from a tidal mudflat.</title>
        <authorList>
            <person name="Kim I.S."/>
        </authorList>
    </citation>
    <scope>NUCLEOTIDE SEQUENCE [LARGE SCALE GENOMIC DNA]</scope>
    <source>
        <strain evidence="3 4">GH1-50</strain>
    </source>
</reference>
<dbReference type="AlphaFoldDB" id="A0A7C9MI75"/>
<dbReference type="Proteomes" id="UP000480350">
    <property type="component" value="Unassembled WGS sequence"/>
</dbReference>
<proteinExistence type="predicted"/>
<feature type="domain" description="SseB protein N-terminal" evidence="2">
    <location>
        <begin position="14"/>
        <end position="119"/>
    </location>
</feature>
<dbReference type="RefSeq" id="WP_160765452.1">
    <property type="nucleotide sequence ID" value="NZ_WUPT01000003.1"/>
</dbReference>
<organism evidence="3 4">
    <name type="scientific">Kangsaoukella pontilimi</name>
    <dbReference type="NCBI Taxonomy" id="2691042"/>
    <lineage>
        <taxon>Bacteria</taxon>
        <taxon>Pseudomonadati</taxon>
        <taxon>Pseudomonadota</taxon>
        <taxon>Alphaproteobacteria</taxon>
        <taxon>Rhodobacterales</taxon>
        <taxon>Paracoccaceae</taxon>
        <taxon>Kangsaoukella</taxon>
    </lineage>
</organism>
<evidence type="ECO:0000313" key="4">
    <source>
        <dbReference type="Proteomes" id="UP000480350"/>
    </source>
</evidence>
<reference evidence="3 4" key="1">
    <citation type="submission" date="2019-12" db="EMBL/GenBank/DDBJ databases">
        <authorList>
            <person name="Lee S.D."/>
        </authorList>
    </citation>
    <scope>NUCLEOTIDE SEQUENCE [LARGE SCALE GENOMIC DNA]</scope>
    <source>
        <strain evidence="3 4">GH1-50</strain>
    </source>
</reference>
<accession>A0A7C9MI75</accession>
<name>A0A7C9MI75_9RHOB</name>
<gene>
    <name evidence="3" type="ORF">GQ651_16945</name>
</gene>
<evidence type="ECO:0000259" key="2">
    <source>
        <dbReference type="Pfam" id="PF07179"/>
    </source>
</evidence>
<dbReference type="Pfam" id="PF07179">
    <property type="entry name" value="SseB"/>
    <property type="match status" value="1"/>
</dbReference>
<sequence>MTQDTPLDIAHASMEAEDSDAARLRFYDRLAESELFLLLDGEAQGDTVDPRVFDTEDGRFVLAFDREHRLTDFTGDIAPYAALSGRALAGLLAAEGLGLGLNLGVAPSSILIPPDAMAWLATTLADGPGEVEARPVEVAPPGGVPEALVLSLDTKLATAQGLARFAYLATARYEDGAEGHILAFIDPVPGAEPALSRAAHEALIFSGVEAGEMDVGFFRASDPMAAHLARVALRFDIPEAPASEGPSAPGMDPDAPPRLR</sequence>
<dbReference type="InterPro" id="IPR009839">
    <property type="entry name" value="SseB_N"/>
</dbReference>